<dbReference type="Proteomes" id="UP000629468">
    <property type="component" value="Unassembled WGS sequence"/>
</dbReference>
<dbReference type="SUPFAM" id="SSF52540">
    <property type="entry name" value="P-loop containing nucleoside triphosphate hydrolases"/>
    <property type="match status" value="1"/>
</dbReference>
<dbReference type="AlphaFoldDB" id="A0A8H7CCC0"/>
<organism evidence="3 4">
    <name type="scientific">Agaricus bisporus var. burnettii</name>
    <dbReference type="NCBI Taxonomy" id="192524"/>
    <lineage>
        <taxon>Eukaryota</taxon>
        <taxon>Fungi</taxon>
        <taxon>Dikarya</taxon>
        <taxon>Basidiomycota</taxon>
        <taxon>Agaricomycotina</taxon>
        <taxon>Agaricomycetes</taxon>
        <taxon>Agaricomycetidae</taxon>
        <taxon>Agaricales</taxon>
        <taxon>Agaricineae</taxon>
        <taxon>Agaricaceae</taxon>
        <taxon>Agaricus</taxon>
    </lineage>
</organism>
<evidence type="ECO:0000313" key="3">
    <source>
        <dbReference type="EMBL" id="KAF7770818.1"/>
    </source>
</evidence>
<accession>A0A8H7CCC0</accession>
<dbReference type="EMBL" id="JABXXO010000009">
    <property type="protein sequence ID" value="KAF7770818.1"/>
    <property type="molecule type" value="Genomic_DNA"/>
</dbReference>
<dbReference type="PANTHER" id="PTHR10039:SF17">
    <property type="entry name" value="FUNGAL STAND N-TERMINAL GOODBYE DOMAIN-CONTAINING PROTEIN-RELATED"/>
    <property type="match status" value="1"/>
</dbReference>
<evidence type="ECO:0000256" key="1">
    <source>
        <dbReference type="ARBA" id="ARBA00022737"/>
    </source>
</evidence>
<feature type="domain" description="Nephrocystin 3-like N-terminal" evidence="2">
    <location>
        <begin position="134"/>
        <end position="295"/>
    </location>
</feature>
<dbReference type="Gene3D" id="3.40.50.300">
    <property type="entry name" value="P-loop containing nucleotide triphosphate hydrolases"/>
    <property type="match status" value="1"/>
</dbReference>
<dbReference type="InterPro" id="IPR027417">
    <property type="entry name" value="P-loop_NTPase"/>
</dbReference>
<dbReference type="Pfam" id="PF24883">
    <property type="entry name" value="NPHP3_N"/>
    <property type="match status" value="1"/>
</dbReference>
<dbReference type="InterPro" id="IPR056884">
    <property type="entry name" value="NPHP3-like_N"/>
</dbReference>
<comment type="caution">
    <text evidence="3">The sequence shown here is derived from an EMBL/GenBank/DDBJ whole genome shotgun (WGS) entry which is preliminary data.</text>
</comment>
<proteinExistence type="predicted"/>
<keyword evidence="1" id="KW-0677">Repeat</keyword>
<evidence type="ECO:0000313" key="4">
    <source>
        <dbReference type="Proteomes" id="UP000629468"/>
    </source>
</evidence>
<evidence type="ECO:0000259" key="2">
    <source>
        <dbReference type="Pfam" id="PF24883"/>
    </source>
</evidence>
<dbReference type="PANTHER" id="PTHR10039">
    <property type="entry name" value="AMELOGENIN"/>
    <property type="match status" value="1"/>
</dbReference>
<sequence>MHVTRVVVVTDFPSSLLDHLHCCCRKSMSLSVPSFFDRAKGWLSGRRSPSPLIRREEKTGSFSNARDFTITGGQFIDAGGVNEMNISYITNVISSGRAVFELLEPYACLEATKDSSARHPPPRCHPGTRLRIQDRLTQWLFNESDERNMLWVRGFAGTGKSAVAQSFGDFCSDARRHGASYFFSRTTSRNKIETVVPTIVYQLAITIPGYRPLIEHRLADDPLLLRNSPEVQFRKLIVEPFVTLLHQCPPQSFVVILDGLDECDGEDAQLRILDMINHTMRTNLNLPLRWLIFSRPEAHLKDAFFDLTNCGREELILDAECRNDVERYTREHISRIKHKLRKFVPADWPPEEQMRELLNAVSGLFVLASTCLNYIGDPSEADPRSRLDALLIFMHRSQENVSMSPLAALDLFYSRILEGIPSAVFKTTARILAHTSYKSQFYELKRLHSAQALCNFLRINQVAFYKAVRGLHAVMSIPEPEDAALSQLQFHHTSFQDFLLDPNRSGKFVIRKHEALLDIVQSGIHWYEVDVMHFHPCIGWDSELGHKHDSLPSLTWVSKDTQSLLSESITRFLQWGLFNRDFDMVLDGVDEGLLSQLSNIDFRYWQAHNVLNLAIICRLDPSISVVRTEPSCATDYQLLEYSNLVIGNGIAKPATFPLRRDLPDGQWIRNYFIIGHGVKSVVVWTTKSPFTRGRVTCSLRSDQEPSDVQISRYQEYLRKFGWDEEKAKLEMK</sequence>
<name>A0A8H7CCC0_AGABI</name>
<gene>
    <name evidence="3" type="ORF">Agabi119p4_6792</name>
</gene>
<protein>
    <recommendedName>
        <fullName evidence="2">Nephrocystin 3-like N-terminal domain-containing protein</fullName>
    </recommendedName>
</protein>
<reference evidence="3 4" key="1">
    <citation type="journal article" name="Sci. Rep.">
        <title>Telomere-to-telomere assembled and centromere annotated genomes of the two main subspecies of the button mushroom Agaricus bisporus reveal especially polymorphic chromosome ends.</title>
        <authorList>
            <person name="Sonnenberg A.S.M."/>
            <person name="Sedaghat-Telgerd N."/>
            <person name="Lavrijssen B."/>
            <person name="Ohm R.A."/>
            <person name="Hendrickx P.M."/>
            <person name="Scholtmeijer K."/>
            <person name="Baars J.J.P."/>
            <person name="van Peer A."/>
        </authorList>
    </citation>
    <scope>NUCLEOTIDE SEQUENCE [LARGE SCALE GENOMIC DNA]</scope>
    <source>
        <strain evidence="3 4">H119_p4</strain>
    </source>
</reference>